<dbReference type="GO" id="GO:0016787">
    <property type="term" value="F:hydrolase activity"/>
    <property type="evidence" value="ECO:0007669"/>
    <property type="project" value="UniProtKB-KW"/>
</dbReference>
<feature type="region of interest" description="Disordered" evidence="4">
    <location>
        <begin position="94"/>
        <end position="117"/>
    </location>
</feature>
<evidence type="ECO:0000256" key="2">
    <source>
        <dbReference type="ARBA" id="ARBA00022801"/>
    </source>
</evidence>
<dbReference type="InterPro" id="IPR038718">
    <property type="entry name" value="SNF2-like_sf"/>
</dbReference>
<dbReference type="GO" id="GO:0005524">
    <property type="term" value="F:ATP binding"/>
    <property type="evidence" value="ECO:0007669"/>
    <property type="project" value="UniProtKB-KW"/>
</dbReference>
<feature type="domain" description="SNF2 N-terminal" evidence="5">
    <location>
        <begin position="35"/>
        <end position="78"/>
    </location>
</feature>
<evidence type="ECO:0000313" key="6">
    <source>
        <dbReference type="EMBL" id="KAF5185070.1"/>
    </source>
</evidence>
<dbReference type="Proteomes" id="UP000554482">
    <property type="component" value="Unassembled WGS sequence"/>
</dbReference>
<dbReference type="InterPro" id="IPR050628">
    <property type="entry name" value="SNF2_RAD54_helicase_TF"/>
</dbReference>
<sequence length="117" mass="13170">MFWNVNAIVMLFIDDLFYNIERVHRFLFHLFTEPLAWLSLKETTSVHCLGGILADDQGLGKTISMIALILLQKHIQSISATDDLQTVKTEAFNLDDDDDGISESVNLNQSGEADEVK</sequence>
<dbReference type="Pfam" id="PF00176">
    <property type="entry name" value="SNF2-rel_dom"/>
    <property type="match status" value="1"/>
</dbReference>
<evidence type="ECO:0000256" key="4">
    <source>
        <dbReference type="SAM" id="MobiDB-lite"/>
    </source>
</evidence>
<dbReference type="GO" id="GO:0004386">
    <property type="term" value="F:helicase activity"/>
    <property type="evidence" value="ECO:0007669"/>
    <property type="project" value="UniProtKB-KW"/>
</dbReference>
<dbReference type="AlphaFoldDB" id="A0A7J6VLR7"/>
<dbReference type="EMBL" id="JABWDY010031201">
    <property type="protein sequence ID" value="KAF5185070.1"/>
    <property type="molecule type" value="Genomic_DNA"/>
</dbReference>
<evidence type="ECO:0000256" key="1">
    <source>
        <dbReference type="ARBA" id="ARBA00022741"/>
    </source>
</evidence>
<dbReference type="PANTHER" id="PTHR45626:SF24">
    <property type="entry name" value="HELICASE-LIKE TRANSCRIPTION FACTOR CHR28-RELATED"/>
    <property type="match status" value="1"/>
</dbReference>
<keyword evidence="7" id="KW-1185">Reference proteome</keyword>
<dbReference type="GO" id="GO:0008094">
    <property type="term" value="F:ATP-dependent activity, acting on DNA"/>
    <property type="evidence" value="ECO:0007669"/>
    <property type="project" value="TreeGrafter"/>
</dbReference>
<protein>
    <submittedName>
        <fullName evidence="6">Helicase-like transcription factor chr28</fullName>
    </submittedName>
</protein>
<proteinExistence type="predicted"/>
<keyword evidence="6" id="KW-0347">Helicase</keyword>
<dbReference type="OrthoDB" id="448448at2759"/>
<dbReference type="GO" id="GO:0005634">
    <property type="term" value="C:nucleus"/>
    <property type="evidence" value="ECO:0007669"/>
    <property type="project" value="TreeGrafter"/>
</dbReference>
<evidence type="ECO:0000259" key="5">
    <source>
        <dbReference type="Pfam" id="PF00176"/>
    </source>
</evidence>
<dbReference type="Gene3D" id="3.40.50.10810">
    <property type="entry name" value="Tandem AAA-ATPase domain"/>
    <property type="match status" value="1"/>
</dbReference>
<comment type="caution">
    <text evidence="6">The sequence shown here is derived from an EMBL/GenBank/DDBJ whole genome shotgun (WGS) entry which is preliminary data.</text>
</comment>
<name>A0A7J6VLR7_THATH</name>
<evidence type="ECO:0000313" key="7">
    <source>
        <dbReference type="Proteomes" id="UP000554482"/>
    </source>
</evidence>
<organism evidence="6 7">
    <name type="scientific">Thalictrum thalictroides</name>
    <name type="common">Rue-anemone</name>
    <name type="synonym">Anemone thalictroides</name>
    <dbReference type="NCBI Taxonomy" id="46969"/>
    <lineage>
        <taxon>Eukaryota</taxon>
        <taxon>Viridiplantae</taxon>
        <taxon>Streptophyta</taxon>
        <taxon>Embryophyta</taxon>
        <taxon>Tracheophyta</taxon>
        <taxon>Spermatophyta</taxon>
        <taxon>Magnoliopsida</taxon>
        <taxon>Ranunculales</taxon>
        <taxon>Ranunculaceae</taxon>
        <taxon>Thalictroideae</taxon>
        <taxon>Thalictrum</taxon>
    </lineage>
</organism>
<keyword evidence="1" id="KW-0547">Nucleotide-binding</keyword>
<evidence type="ECO:0000256" key="3">
    <source>
        <dbReference type="ARBA" id="ARBA00022840"/>
    </source>
</evidence>
<reference evidence="6 7" key="1">
    <citation type="submission" date="2020-06" db="EMBL/GenBank/DDBJ databases">
        <title>Transcriptomic and genomic resources for Thalictrum thalictroides and T. hernandezii: Facilitating candidate gene discovery in an emerging model plant lineage.</title>
        <authorList>
            <person name="Arias T."/>
            <person name="Riano-Pachon D.M."/>
            <person name="Di Stilio V.S."/>
        </authorList>
    </citation>
    <scope>NUCLEOTIDE SEQUENCE [LARGE SCALE GENOMIC DNA]</scope>
    <source>
        <strain evidence="7">cv. WT478/WT964</strain>
        <tissue evidence="6">Leaves</tissue>
    </source>
</reference>
<dbReference type="GO" id="GO:0006281">
    <property type="term" value="P:DNA repair"/>
    <property type="evidence" value="ECO:0007669"/>
    <property type="project" value="TreeGrafter"/>
</dbReference>
<accession>A0A7J6VLR7</accession>
<dbReference type="InterPro" id="IPR000330">
    <property type="entry name" value="SNF2_N"/>
</dbReference>
<gene>
    <name evidence="6" type="ORF">FRX31_025343</name>
</gene>
<dbReference type="PANTHER" id="PTHR45626">
    <property type="entry name" value="TRANSCRIPTION TERMINATION FACTOR 2-RELATED"/>
    <property type="match status" value="1"/>
</dbReference>
<keyword evidence="3" id="KW-0067">ATP-binding</keyword>
<keyword evidence="2" id="KW-0378">Hydrolase</keyword>